<organism evidence="3 4">
    <name type="scientific">Niabella ginsengisoli</name>
    <dbReference type="NCBI Taxonomy" id="522298"/>
    <lineage>
        <taxon>Bacteria</taxon>
        <taxon>Pseudomonadati</taxon>
        <taxon>Bacteroidota</taxon>
        <taxon>Chitinophagia</taxon>
        <taxon>Chitinophagales</taxon>
        <taxon>Chitinophagaceae</taxon>
        <taxon>Niabella</taxon>
    </lineage>
</organism>
<dbReference type="RefSeq" id="WP_240826689.1">
    <property type="nucleotide sequence ID" value="NZ_JAKWBL010000001.1"/>
</dbReference>
<sequence length="127" mass="13426">MIQLKNKIAAYCLLLAVLSAGALSCTKNVVSEDPLYTTSPEGLIDFEDVPPTPSIAAEGSVVTLKVNGLEGKEGDFRFYINQTPADVVSVSADEVSIRIPITASTGSCAIEINGQFYFGPIIDIRGS</sequence>
<feature type="domain" description="IPT/TIG" evidence="2">
    <location>
        <begin position="51"/>
        <end position="113"/>
    </location>
</feature>
<gene>
    <name evidence="3" type="ORF">MKP09_04940</name>
</gene>
<accession>A0ABS9SG05</accession>
<evidence type="ECO:0000259" key="2">
    <source>
        <dbReference type="Pfam" id="PF01833"/>
    </source>
</evidence>
<feature type="signal peptide" evidence="1">
    <location>
        <begin position="1"/>
        <end position="22"/>
    </location>
</feature>
<dbReference type="Proteomes" id="UP001202248">
    <property type="component" value="Unassembled WGS sequence"/>
</dbReference>
<keyword evidence="1" id="KW-0732">Signal</keyword>
<dbReference type="PROSITE" id="PS51257">
    <property type="entry name" value="PROKAR_LIPOPROTEIN"/>
    <property type="match status" value="1"/>
</dbReference>
<dbReference type="Pfam" id="PF01833">
    <property type="entry name" value="TIG"/>
    <property type="match status" value="1"/>
</dbReference>
<reference evidence="3 4" key="1">
    <citation type="submission" date="2022-02" db="EMBL/GenBank/DDBJ databases">
        <authorList>
            <person name="Min J."/>
        </authorList>
    </citation>
    <scope>NUCLEOTIDE SEQUENCE [LARGE SCALE GENOMIC DNA]</scope>
    <source>
        <strain evidence="3 4">GR10-1</strain>
    </source>
</reference>
<name>A0ABS9SG05_9BACT</name>
<dbReference type="EMBL" id="JAKWBL010000001">
    <property type="protein sequence ID" value="MCH5597294.1"/>
    <property type="molecule type" value="Genomic_DNA"/>
</dbReference>
<keyword evidence="4" id="KW-1185">Reference proteome</keyword>
<evidence type="ECO:0000313" key="3">
    <source>
        <dbReference type="EMBL" id="MCH5597294.1"/>
    </source>
</evidence>
<protein>
    <submittedName>
        <fullName evidence="3">DUF5008 domain-containing protein</fullName>
    </submittedName>
</protein>
<feature type="chain" id="PRO_5045601677" evidence="1">
    <location>
        <begin position="23"/>
        <end position="127"/>
    </location>
</feature>
<dbReference type="Gene3D" id="2.60.40.10">
    <property type="entry name" value="Immunoglobulins"/>
    <property type="match status" value="1"/>
</dbReference>
<evidence type="ECO:0000313" key="4">
    <source>
        <dbReference type="Proteomes" id="UP001202248"/>
    </source>
</evidence>
<evidence type="ECO:0000256" key="1">
    <source>
        <dbReference type="SAM" id="SignalP"/>
    </source>
</evidence>
<comment type="caution">
    <text evidence="3">The sequence shown here is derived from an EMBL/GenBank/DDBJ whole genome shotgun (WGS) entry which is preliminary data.</text>
</comment>
<proteinExistence type="predicted"/>
<dbReference type="InterPro" id="IPR002909">
    <property type="entry name" value="IPT_dom"/>
</dbReference>
<dbReference type="InterPro" id="IPR013783">
    <property type="entry name" value="Ig-like_fold"/>
</dbReference>